<evidence type="ECO:0000313" key="2">
    <source>
        <dbReference type="Proteomes" id="UP000199356"/>
    </source>
</evidence>
<protein>
    <submittedName>
        <fullName evidence="1">Uncharacterized protein</fullName>
    </submittedName>
</protein>
<sequence length="48" mass="5368">MVEAVIALMFVVFGFYVIKRLQVFKRTLERPEGLGLSDPAPGADTKTR</sequence>
<organism evidence="1 2">
    <name type="scientific">Tranquillimonas alkanivorans</name>
    <dbReference type="NCBI Taxonomy" id="441119"/>
    <lineage>
        <taxon>Bacteria</taxon>
        <taxon>Pseudomonadati</taxon>
        <taxon>Pseudomonadota</taxon>
        <taxon>Alphaproteobacteria</taxon>
        <taxon>Rhodobacterales</taxon>
        <taxon>Roseobacteraceae</taxon>
        <taxon>Tranquillimonas</taxon>
    </lineage>
</organism>
<gene>
    <name evidence="1" type="ORF">SAMN04488047_106103</name>
</gene>
<dbReference type="RefSeq" id="WP_177215112.1">
    <property type="nucleotide sequence ID" value="NZ_FOXA01000006.1"/>
</dbReference>
<dbReference type="AlphaFoldDB" id="A0A1I5Q7C0"/>
<name>A0A1I5Q7C0_9RHOB</name>
<evidence type="ECO:0000313" key="1">
    <source>
        <dbReference type="EMBL" id="SFP42214.1"/>
    </source>
</evidence>
<accession>A0A1I5Q7C0</accession>
<proteinExistence type="predicted"/>
<dbReference type="Proteomes" id="UP000199356">
    <property type="component" value="Unassembled WGS sequence"/>
</dbReference>
<dbReference type="EMBL" id="FOXA01000006">
    <property type="protein sequence ID" value="SFP42214.1"/>
    <property type="molecule type" value="Genomic_DNA"/>
</dbReference>
<reference evidence="1 2" key="1">
    <citation type="submission" date="2016-10" db="EMBL/GenBank/DDBJ databases">
        <authorList>
            <person name="de Groot N.N."/>
        </authorList>
    </citation>
    <scope>NUCLEOTIDE SEQUENCE [LARGE SCALE GENOMIC DNA]</scope>
    <source>
        <strain evidence="1 2">DSM 19547</strain>
    </source>
</reference>
<keyword evidence="2" id="KW-1185">Reference proteome</keyword>